<dbReference type="EMBL" id="JAPDMQ010001381">
    <property type="protein sequence ID" value="KAK0518196.1"/>
    <property type="molecule type" value="Genomic_DNA"/>
</dbReference>
<feature type="non-terminal residue" evidence="1">
    <location>
        <position position="553"/>
    </location>
</feature>
<sequence length="553" mass="61724">MAANTTLDLCDHAESLLQTNAAHEMLFVTFSNFVQLGVYFLAAKVGQMLVITMRNGCGPHGPLPRKERMDLSYALASLSWVYRHNRDQQDSRHSIDSIMAAAEAVALASSIDHDENGLTPKEVYSIRLLKGRTLLQHARALLDYDNIVLHDRGQLQLQEALVHLRAALALEPASFDAMSTLALVLQSYGAMRTATVMEDLNLCAYQKEGAELFAQLRQDKPLLFAEPAAEMWASHAESVLDRRVEHEAPKFAEAALSLQLAAESYLFIPSEDRWIEDDERLIELCHRGAVLGHMLKWWRWTQSLLQLGIGQLDNAPDAFDHDDDDDGSPKTKSDFGSLPQMLLLHAEVLIELEDYPAALAVVRRVKNLEQSLQSKHEVGSTMLDRANRLQSRCALMMRDVDGLVAAEQDLMRRVEAGDGGARARLWAWQDDNTTYLEALCELGAVQCALGRTFPAIRTGIAACDLLEKLRKFSSGQTARMARNAEVAAYTFVYFVATLLEVHAEEARTGLRFPVIYAGPRLDIALHSVDDVLRTVRLLKLRLGVVEKTARVLR</sequence>
<dbReference type="Proteomes" id="UP001176521">
    <property type="component" value="Unassembled WGS sequence"/>
</dbReference>
<reference evidence="1" key="1">
    <citation type="journal article" date="2023" name="PhytoFront">
        <title>Draft Genome Resources of Seven Strains of Tilletia horrida, Causal Agent of Kernel Smut of Rice.</title>
        <authorList>
            <person name="Khanal S."/>
            <person name="Antony Babu S."/>
            <person name="Zhou X.G."/>
        </authorList>
    </citation>
    <scope>NUCLEOTIDE SEQUENCE</scope>
    <source>
        <strain evidence="1">TX3</strain>
    </source>
</reference>
<name>A0AAN6G7H1_9BASI</name>
<dbReference type="SUPFAM" id="SSF48452">
    <property type="entry name" value="TPR-like"/>
    <property type="match status" value="1"/>
</dbReference>
<accession>A0AAN6G7H1</accession>
<organism evidence="1 2">
    <name type="scientific">Tilletia horrida</name>
    <dbReference type="NCBI Taxonomy" id="155126"/>
    <lineage>
        <taxon>Eukaryota</taxon>
        <taxon>Fungi</taxon>
        <taxon>Dikarya</taxon>
        <taxon>Basidiomycota</taxon>
        <taxon>Ustilaginomycotina</taxon>
        <taxon>Exobasidiomycetes</taxon>
        <taxon>Tilletiales</taxon>
        <taxon>Tilletiaceae</taxon>
        <taxon>Tilletia</taxon>
    </lineage>
</organism>
<keyword evidence="2" id="KW-1185">Reference proteome</keyword>
<comment type="caution">
    <text evidence="1">The sequence shown here is derived from an EMBL/GenBank/DDBJ whole genome shotgun (WGS) entry which is preliminary data.</text>
</comment>
<evidence type="ECO:0000313" key="2">
    <source>
        <dbReference type="Proteomes" id="UP001176521"/>
    </source>
</evidence>
<protein>
    <submittedName>
        <fullName evidence="1">Uncharacterized protein</fullName>
    </submittedName>
</protein>
<dbReference type="InterPro" id="IPR011990">
    <property type="entry name" value="TPR-like_helical_dom_sf"/>
</dbReference>
<proteinExistence type="predicted"/>
<dbReference type="AlphaFoldDB" id="A0AAN6G7H1"/>
<gene>
    <name evidence="1" type="ORF">OC842_007865</name>
</gene>
<evidence type="ECO:0000313" key="1">
    <source>
        <dbReference type="EMBL" id="KAK0518196.1"/>
    </source>
</evidence>